<evidence type="ECO:0000313" key="2">
    <source>
        <dbReference type="Proteomes" id="UP000051124"/>
    </source>
</evidence>
<protein>
    <submittedName>
        <fullName evidence="1">Uncharacterized protein</fullName>
    </submittedName>
</protein>
<dbReference type="Proteomes" id="UP000051124">
    <property type="component" value="Unassembled WGS sequence"/>
</dbReference>
<proteinExistence type="predicted"/>
<comment type="caution">
    <text evidence="1">The sequence shown here is derived from an EMBL/GenBank/DDBJ whole genome shotgun (WGS) entry which is preliminary data.</text>
</comment>
<evidence type="ECO:0000313" key="1">
    <source>
        <dbReference type="EMBL" id="KPJ50754.1"/>
    </source>
</evidence>
<name>A0A0S7WKR7_UNCT6</name>
<dbReference type="AlphaFoldDB" id="A0A0S7WKR7"/>
<organism evidence="1 2">
    <name type="scientific">candidate division TA06 bacterium DG_26</name>
    <dbReference type="NCBI Taxonomy" id="1703771"/>
    <lineage>
        <taxon>Bacteria</taxon>
        <taxon>Bacteria division TA06</taxon>
    </lineage>
</organism>
<gene>
    <name evidence="1" type="ORF">AMJ40_02000</name>
</gene>
<accession>A0A0S7WKR7</accession>
<dbReference type="EMBL" id="LIZT01000013">
    <property type="protein sequence ID" value="KPJ50754.1"/>
    <property type="molecule type" value="Genomic_DNA"/>
</dbReference>
<reference evidence="1 2" key="1">
    <citation type="journal article" date="2015" name="Microbiome">
        <title>Genomic resolution of linkages in carbon, nitrogen, and sulfur cycling among widespread estuary sediment bacteria.</title>
        <authorList>
            <person name="Baker B.J."/>
            <person name="Lazar C.S."/>
            <person name="Teske A.P."/>
            <person name="Dick G.J."/>
        </authorList>
    </citation>
    <scope>NUCLEOTIDE SEQUENCE [LARGE SCALE GENOMIC DNA]</scope>
    <source>
        <strain evidence="1">DG_26</strain>
    </source>
</reference>
<sequence>MHRSLALERSSIEKVRTSGGRLLQKRGGGKMLKDRHKRIRIHFERPSPYPLPHSLLIAFWDR</sequence>